<evidence type="ECO:0000313" key="1">
    <source>
        <dbReference type="EMBL" id="GAH57300.1"/>
    </source>
</evidence>
<dbReference type="AlphaFoldDB" id="X1HJR0"/>
<comment type="caution">
    <text evidence="1">The sequence shown here is derived from an EMBL/GenBank/DDBJ whole genome shotgun (WGS) entry which is preliminary data.</text>
</comment>
<evidence type="ECO:0008006" key="2">
    <source>
        <dbReference type="Google" id="ProtNLM"/>
    </source>
</evidence>
<gene>
    <name evidence="1" type="ORF">S03H2_36615</name>
</gene>
<sequence>WNLYALAQKIAASGFNMFVKLKLLASVAAKTWGALTDCLIASITSSGCEVTINAPSDLTGILYIGTSKTSMLTQFVGTYLDPGYTFTVINLVADTRYYFYIENTLADEVARTGIYSFKTAAA</sequence>
<accession>X1HJR0</accession>
<reference evidence="1" key="1">
    <citation type="journal article" date="2014" name="Front. Microbiol.">
        <title>High frequency of phylogenetically diverse reductive dehalogenase-homologous genes in deep subseafloor sedimentary metagenomes.</title>
        <authorList>
            <person name="Kawai M."/>
            <person name="Futagami T."/>
            <person name="Toyoda A."/>
            <person name="Takaki Y."/>
            <person name="Nishi S."/>
            <person name="Hori S."/>
            <person name="Arai W."/>
            <person name="Tsubouchi T."/>
            <person name="Morono Y."/>
            <person name="Uchiyama I."/>
            <person name="Ito T."/>
            <person name="Fujiyama A."/>
            <person name="Inagaki F."/>
            <person name="Takami H."/>
        </authorList>
    </citation>
    <scope>NUCLEOTIDE SEQUENCE</scope>
    <source>
        <strain evidence="1">Expedition CK06-06</strain>
    </source>
</reference>
<name>X1HJR0_9ZZZZ</name>
<feature type="non-terminal residue" evidence="1">
    <location>
        <position position="1"/>
    </location>
</feature>
<dbReference type="EMBL" id="BARU01022479">
    <property type="protein sequence ID" value="GAH57300.1"/>
    <property type="molecule type" value="Genomic_DNA"/>
</dbReference>
<proteinExistence type="predicted"/>
<protein>
    <recommendedName>
        <fullName evidence="2">Fibronectin type-III domain-containing protein</fullName>
    </recommendedName>
</protein>
<organism evidence="1">
    <name type="scientific">marine sediment metagenome</name>
    <dbReference type="NCBI Taxonomy" id="412755"/>
    <lineage>
        <taxon>unclassified sequences</taxon>
        <taxon>metagenomes</taxon>
        <taxon>ecological metagenomes</taxon>
    </lineage>
</organism>